<evidence type="ECO:0000313" key="13">
    <source>
        <dbReference type="EMBL" id="JAB69961.1"/>
    </source>
</evidence>
<keyword evidence="5" id="KW-0349">Heme</keyword>
<dbReference type="Gene3D" id="1.10.630.10">
    <property type="entry name" value="Cytochrome P450"/>
    <property type="match status" value="1"/>
</dbReference>
<evidence type="ECO:0000256" key="6">
    <source>
        <dbReference type="ARBA" id="ARBA00022723"/>
    </source>
</evidence>
<evidence type="ECO:0000256" key="9">
    <source>
        <dbReference type="ARBA" id="ARBA00023002"/>
    </source>
</evidence>
<comment type="subcellular location">
    <subcellularLocation>
        <location evidence="3">Endoplasmic reticulum membrane</location>
        <topology evidence="3">Peripheral membrane protein</topology>
    </subcellularLocation>
    <subcellularLocation>
        <location evidence="2">Microsome membrane</location>
        <topology evidence="2">Peripheral membrane protein</topology>
    </subcellularLocation>
</comment>
<keyword evidence="8" id="KW-0492">Microsome</keyword>
<dbReference type="GO" id="GO:0016705">
    <property type="term" value="F:oxidoreductase activity, acting on paired donors, with incorporation or reduction of molecular oxygen"/>
    <property type="evidence" value="ECO:0007669"/>
    <property type="project" value="InterPro"/>
</dbReference>
<dbReference type="GO" id="GO:0005506">
    <property type="term" value="F:iron ion binding"/>
    <property type="evidence" value="ECO:0007669"/>
    <property type="project" value="InterPro"/>
</dbReference>
<dbReference type="GO" id="GO:0020037">
    <property type="term" value="F:heme binding"/>
    <property type="evidence" value="ECO:0007669"/>
    <property type="project" value="InterPro"/>
</dbReference>
<dbReference type="InterPro" id="IPR050476">
    <property type="entry name" value="Insect_CytP450_Detox"/>
</dbReference>
<dbReference type="PANTHER" id="PTHR24292">
    <property type="entry name" value="CYTOCHROME P450"/>
    <property type="match status" value="1"/>
</dbReference>
<evidence type="ECO:0000256" key="8">
    <source>
        <dbReference type="ARBA" id="ARBA00022848"/>
    </source>
</evidence>
<evidence type="ECO:0000256" key="4">
    <source>
        <dbReference type="ARBA" id="ARBA00010617"/>
    </source>
</evidence>
<evidence type="ECO:0000256" key="2">
    <source>
        <dbReference type="ARBA" id="ARBA00004174"/>
    </source>
</evidence>
<evidence type="ECO:0000256" key="7">
    <source>
        <dbReference type="ARBA" id="ARBA00022824"/>
    </source>
</evidence>
<evidence type="ECO:0000256" key="5">
    <source>
        <dbReference type="ARBA" id="ARBA00022617"/>
    </source>
</evidence>
<keyword evidence="11" id="KW-0503">Monooxygenase</keyword>
<dbReference type="Pfam" id="PF00067">
    <property type="entry name" value="p450"/>
    <property type="match status" value="1"/>
</dbReference>
<proteinExistence type="evidence at transcript level"/>
<keyword evidence="12" id="KW-0472">Membrane</keyword>
<keyword evidence="10" id="KW-0408">Iron</keyword>
<dbReference type="GO" id="GO:0004497">
    <property type="term" value="F:monooxygenase activity"/>
    <property type="evidence" value="ECO:0007669"/>
    <property type="project" value="UniProtKB-KW"/>
</dbReference>
<dbReference type="PRINTS" id="PR00464">
    <property type="entry name" value="EP450II"/>
</dbReference>
<evidence type="ECO:0000256" key="1">
    <source>
        <dbReference type="ARBA" id="ARBA00001971"/>
    </source>
</evidence>
<evidence type="ECO:0000256" key="12">
    <source>
        <dbReference type="ARBA" id="ARBA00023136"/>
    </source>
</evidence>
<evidence type="ECO:0000256" key="11">
    <source>
        <dbReference type="ARBA" id="ARBA00023033"/>
    </source>
</evidence>
<reference evidence="13" key="1">
    <citation type="journal article" date="2015" name="Sci. Rep.">
        <title>Tissue- and time-dependent transcription in Ixodes ricinus salivary glands and midguts when blood feeding on the vertebrate host.</title>
        <authorList>
            <person name="Kotsyfakis M."/>
            <person name="Schwarz A."/>
            <person name="Erhart J."/>
            <person name="Ribeiro J.M."/>
        </authorList>
    </citation>
    <scope>NUCLEOTIDE SEQUENCE</scope>
    <source>
        <tissue evidence="13">Salivary gland and midgut</tissue>
    </source>
</reference>
<keyword evidence="7" id="KW-0256">Endoplasmic reticulum</keyword>
<keyword evidence="9" id="KW-0560">Oxidoreductase</keyword>
<protein>
    <submittedName>
        <fullName evidence="13">Putative cytochrome p450 cyp3/cyp5/cyp6/cyp9 subfamily</fullName>
    </submittedName>
</protein>
<evidence type="ECO:0000256" key="10">
    <source>
        <dbReference type="ARBA" id="ARBA00023004"/>
    </source>
</evidence>
<dbReference type="SUPFAM" id="SSF48264">
    <property type="entry name" value="Cytochrome P450"/>
    <property type="match status" value="1"/>
</dbReference>
<comment type="cofactor">
    <cofactor evidence="1">
        <name>heme</name>
        <dbReference type="ChEBI" id="CHEBI:30413"/>
    </cofactor>
</comment>
<dbReference type="InterPro" id="IPR036396">
    <property type="entry name" value="Cyt_P450_sf"/>
</dbReference>
<dbReference type="GO" id="GO:0005789">
    <property type="term" value="C:endoplasmic reticulum membrane"/>
    <property type="evidence" value="ECO:0007669"/>
    <property type="project" value="UniProtKB-SubCell"/>
</dbReference>
<name>V5IC09_IXORI</name>
<evidence type="ECO:0000256" key="3">
    <source>
        <dbReference type="ARBA" id="ARBA00004406"/>
    </source>
</evidence>
<comment type="similarity">
    <text evidence="4">Belongs to the cytochrome P450 family.</text>
</comment>
<dbReference type="PANTHER" id="PTHR24292:SF102">
    <property type="entry name" value="CYTOCHROME P450 FAMILY-RELATED"/>
    <property type="match status" value="1"/>
</dbReference>
<organism evidence="13">
    <name type="scientific">Ixodes ricinus</name>
    <name type="common">Common tick</name>
    <name type="synonym">Acarus ricinus</name>
    <dbReference type="NCBI Taxonomy" id="34613"/>
    <lineage>
        <taxon>Eukaryota</taxon>
        <taxon>Metazoa</taxon>
        <taxon>Ecdysozoa</taxon>
        <taxon>Arthropoda</taxon>
        <taxon>Chelicerata</taxon>
        <taxon>Arachnida</taxon>
        <taxon>Acari</taxon>
        <taxon>Parasitiformes</taxon>
        <taxon>Ixodida</taxon>
        <taxon>Ixodoidea</taxon>
        <taxon>Ixodidae</taxon>
        <taxon>Ixodinae</taxon>
        <taxon>Ixodes</taxon>
    </lineage>
</organism>
<sequence>MATVILVVLTLLALAWLIARRRQRFLLFRDLGIPGPTPSLFSGNLSELIRKGAAEAFDEWIEQYGEFVGFFNGGTPVLIVKNLELIKAIQIKDFANFHDRGVVSNFSKTHPLGKLSLNNASGERWKQMRSLLTPAFKISSMKKMVNLMDECSNEFLGVVRQSTLDGGAIEVRRLFQKLAIDVIVRSAFGIRTGVQKHGSGTEMDQTSE</sequence>
<accession>V5IC09</accession>
<dbReference type="InterPro" id="IPR001128">
    <property type="entry name" value="Cyt_P450"/>
</dbReference>
<keyword evidence="6" id="KW-0479">Metal-binding</keyword>
<dbReference type="AlphaFoldDB" id="V5IC09"/>
<dbReference type="EMBL" id="GANP01014507">
    <property type="protein sequence ID" value="JAB69961.1"/>
    <property type="molecule type" value="mRNA"/>
</dbReference>
<dbReference type="InterPro" id="IPR002402">
    <property type="entry name" value="Cyt_P450_E_grp-II"/>
</dbReference>